<dbReference type="Proteomes" id="UP000231383">
    <property type="component" value="Unassembled WGS sequence"/>
</dbReference>
<keyword evidence="1" id="KW-0812">Transmembrane</keyword>
<protein>
    <recommendedName>
        <fullName evidence="4">Phage holin family protein</fullName>
    </recommendedName>
</protein>
<feature type="transmembrane region" description="Helical" evidence="1">
    <location>
        <begin position="28"/>
        <end position="46"/>
    </location>
</feature>
<organism evidence="2 3">
    <name type="scientific">Candidatus Roizmanbacteria bacterium CG_4_9_14_0_2_um_filter_39_13</name>
    <dbReference type="NCBI Taxonomy" id="1974839"/>
    <lineage>
        <taxon>Bacteria</taxon>
        <taxon>Candidatus Roizmaniibacteriota</taxon>
    </lineage>
</organism>
<name>A0A2M8F4Z2_9BACT</name>
<feature type="transmembrane region" description="Helical" evidence="1">
    <location>
        <begin position="58"/>
        <end position="77"/>
    </location>
</feature>
<sequence>MKLFVRLLVNALAVAITAYLLPNVTIDSFFTAVVVAVVLSIINTFLKPIVGLLTLPINLLTLGIFQVIINGAFIWFASQLIDGFTVVGFLWAVIFSVVLSIVSAVLGMMAK</sequence>
<evidence type="ECO:0008006" key="4">
    <source>
        <dbReference type="Google" id="ProtNLM"/>
    </source>
</evidence>
<dbReference type="PANTHER" id="PTHR37309">
    <property type="entry name" value="SLR0284 PROTEIN"/>
    <property type="match status" value="1"/>
</dbReference>
<dbReference type="EMBL" id="PFSC01000002">
    <property type="protein sequence ID" value="PJC34348.1"/>
    <property type="molecule type" value="Genomic_DNA"/>
</dbReference>
<reference evidence="3" key="1">
    <citation type="submission" date="2017-09" db="EMBL/GenBank/DDBJ databases">
        <title>Depth-based differentiation of microbial function through sediment-hosted aquifers and enrichment of novel symbionts in the deep terrestrial subsurface.</title>
        <authorList>
            <person name="Probst A.J."/>
            <person name="Ladd B."/>
            <person name="Jarett J.K."/>
            <person name="Geller-Mcgrath D.E."/>
            <person name="Sieber C.M.K."/>
            <person name="Emerson J.B."/>
            <person name="Anantharaman K."/>
            <person name="Thomas B.C."/>
            <person name="Malmstrom R."/>
            <person name="Stieglmeier M."/>
            <person name="Klingl A."/>
            <person name="Woyke T."/>
            <person name="Ryan C.M."/>
            <person name="Banfield J.F."/>
        </authorList>
    </citation>
    <scope>NUCLEOTIDE SEQUENCE [LARGE SCALE GENOMIC DNA]</scope>
</reference>
<gene>
    <name evidence="2" type="ORF">CO051_00020</name>
</gene>
<keyword evidence="1" id="KW-0472">Membrane</keyword>
<evidence type="ECO:0000313" key="2">
    <source>
        <dbReference type="EMBL" id="PJC34348.1"/>
    </source>
</evidence>
<evidence type="ECO:0000256" key="1">
    <source>
        <dbReference type="SAM" id="Phobius"/>
    </source>
</evidence>
<dbReference type="InterPro" id="IPR007165">
    <property type="entry name" value="Phage_holin_4_2"/>
</dbReference>
<dbReference type="PANTHER" id="PTHR37309:SF1">
    <property type="entry name" value="SLR0284 PROTEIN"/>
    <property type="match status" value="1"/>
</dbReference>
<keyword evidence="1" id="KW-1133">Transmembrane helix</keyword>
<dbReference type="AlphaFoldDB" id="A0A2M8F4Z2"/>
<dbReference type="Pfam" id="PF04020">
    <property type="entry name" value="Phage_holin_4_2"/>
    <property type="match status" value="1"/>
</dbReference>
<proteinExistence type="predicted"/>
<accession>A0A2M8F4Z2</accession>
<evidence type="ECO:0000313" key="3">
    <source>
        <dbReference type="Proteomes" id="UP000231383"/>
    </source>
</evidence>
<feature type="transmembrane region" description="Helical" evidence="1">
    <location>
        <begin position="89"/>
        <end position="110"/>
    </location>
</feature>
<comment type="caution">
    <text evidence="2">The sequence shown here is derived from an EMBL/GenBank/DDBJ whole genome shotgun (WGS) entry which is preliminary data.</text>
</comment>